<evidence type="ECO:0000313" key="3">
    <source>
        <dbReference type="Proteomes" id="UP000237319"/>
    </source>
</evidence>
<dbReference type="Proteomes" id="UP000237319">
    <property type="component" value="Unassembled WGS sequence"/>
</dbReference>
<sequence>MLGITFVVFTFAIAATVIALLNDMKVKKLEKRIEVLERNK</sequence>
<evidence type="ECO:0000256" key="1">
    <source>
        <dbReference type="SAM" id="Phobius"/>
    </source>
</evidence>
<reference evidence="2 3" key="1">
    <citation type="submission" date="2017-11" db="EMBL/GenBank/DDBJ databases">
        <title>Genome sequence of Lysinibacillus sphaericus, a lignin-degrading bacteria isolated from municipal solid waste soil.</title>
        <authorList>
            <person name="Persinoti G.F."/>
            <person name="Paixao D.A."/>
            <person name="Bugg T.D."/>
            <person name="Squina F.M."/>
        </authorList>
    </citation>
    <scope>NUCLEOTIDE SEQUENCE [LARGE SCALE GENOMIC DNA]</scope>
    <source>
        <strain evidence="2 3">A1</strain>
    </source>
</reference>
<name>A0A2S5CZK5_LYSSH</name>
<proteinExistence type="predicted"/>
<dbReference type="AlphaFoldDB" id="A0A2S5CZK5"/>
<keyword evidence="1" id="KW-1133">Transmembrane helix</keyword>
<comment type="caution">
    <text evidence="2">The sequence shown here is derived from an EMBL/GenBank/DDBJ whole genome shotgun (WGS) entry which is preliminary data.</text>
</comment>
<organism evidence="2 3">
    <name type="scientific">Lysinibacillus sphaericus</name>
    <name type="common">Bacillus sphaericus</name>
    <dbReference type="NCBI Taxonomy" id="1421"/>
    <lineage>
        <taxon>Bacteria</taxon>
        <taxon>Bacillati</taxon>
        <taxon>Bacillota</taxon>
        <taxon>Bacilli</taxon>
        <taxon>Bacillales</taxon>
        <taxon>Bacillaceae</taxon>
        <taxon>Lysinibacillus</taxon>
    </lineage>
</organism>
<protein>
    <submittedName>
        <fullName evidence="2">Uncharacterized protein</fullName>
    </submittedName>
</protein>
<dbReference type="RefSeq" id="WP_256093183.1">
    <property type="nucleotide sequence ID" value="NZ_CP194323.1"/>
</dbReference>
<keyword evidence="1" id="KW-0812">Transmembrane</keyword>
<evidence type="ECO:0000313" key="2">
    <source>
        <dbReference type="EMBL" id="POZ56178.1"/>
    </source>
</evidence>
<gene>
    <name evidence="2" type="ORF">LYSIN_00961</name>
</gene>
<dbReference type="EMBL" id="PGLV01000001">
    <property type="protein sequence ID" value="POZ56178.1"/>
    <property type="molecule type" value="Genomic_DNA"/>
</dbReference>
<accession>A0A2S5CZK5</accession>
<keyword evidence="1" id="KW-0472">Membrane</keyword>
<keyword evidence="3" id="KW-1185">Reference proteome</keyword>
<feature type="transmembrane region" description="Helical" evidence="1">
    <location>
        <begin position="6"/>
        <end position="22"/>
    </location>
</feature>